<accession>A0ABS8Q3W2</accession>
<evidence type="ECO:0000313" key="3">
    <source>
        <dbReference type="Proteomes" id="UP001179361"/>
    </source>
</evidence>
<organism evidence="2 3">
    <name type="scientific">Massilia phyllostachyos</name>
    <dbReference type="NCBI Taxonomy" id="2898585"/>
    <lineage>
        <taxon>Bacteria</taxon>
        <taxon>Pseudomonadati</taxon>
        <taxon>Pseudomonadota</taxon>
        <taxon>Betaproteobacteria</taxon>
        <taxon>Burkholderiales</taxon>
        <taxon>Oxalobacteraceae</taxon>
        <taxon>Telluria group</taxon>
        <taxon>Massilia</taxon>
    </lineage>
</organism>
<dbReference type="RefSeq" id="WP_231057617.1">
    <property type="nucleotide sequence ID" value="NZ_JAJNOC010000002.1"/>
</dbReference>
<feature type="region of interest" description="Disordered" evidence="1">
    <location>
        <begin position="286"/>
        <end position="307"/>
    </location>
</feature>
<dbReference type="Gene3D" id="3.40.50.150">
    <property type="entry name" value="Vaccinia Virus protein VP39"/>
    <property type="match status" value="1"/>
</dbReference>
<evidence type="ECO:0000313" key="2">
    <source>
        <dbReference type="EMBL" id="MCD2516294.1"/>
    </source>
</evidence>
<evidence type="ECO:0000256" key="1">
    <source>
        <dbReference type="SAM" id="MobiDB-lite"/>
    </source>
</evidence>
<reference evidence="2" key="1">
    <citation type="submission" date="2021-11" db="EMBL/GenBank/DDBJ databases">
        <title>The complete genome of Massilia sp sp. G4R7.</title>
        <authorList>
            <person name="Liu L."/>
            <person name="Yue J."/>
            <person name="Yuan J."/>
            <person name="Yang F."/>
            <person name="Li L."/>
        </authorList>
    </citation>
    <scope>NUCLEOTIDE SEQUENCE</scope>
    <source>
        <strain evidence="2">G4R7</strain>
    </source>
</reference>
<dbReference type="EMBL" id="JAJNOC010000002">
    <property type="protein sequence ID" value="MCD2516294.1"/>
    <property type="molecule type" value="Genomic_DNA"/>
</dbReference>
<proteinExistence type="predicted"/>
<gene>
    <name evidence="2" type="ORF">LQ564_08190</name>
</gene>
<dbReference type="SUPFAM" id="SSF53335">
    <property type="entry name" value="S-adenosyl-L-methionine-dependent methyltransferases"/>
    <property type="match status" value="1"/>
</dbReference>
<feature type="region of interest" description="Disordered" evidence="1">
    <location>
        <begin position="1"/>
        <end position="28"/>
    </location>
</feature>
<comment type="caution">
    <text evidence="2">The sequence shown here is derived from an EMBL/GenBank/DDBJ whole genome shotgun (WGS) entry which is preliminary data.</text>
</comment>
<evidence type="ECO:0008006" key="4">
    <source>
        <dbReference type="Google" id="ProtNLM"/>
    </source>
</evidence>
<keyword evidence="3" id="KW-1185">Reference proteome</keyword>
<name>A0ABS8Q3W2_9BURK</name>
<dbReference type="InterPro" id="IPR029063">
    <property type="entry name" value="SAM-dependent_MTases_sf"/>
</dbReference>
<sequence length="307" mass="34277">MQGIVRFIRSTGDRSTSSPRPRRKQRAHPHPVLHVSIFERFVMPNIQPTVQDKTLLHRIFGWHVVPWTDAFCAAVSRLDAQPRTVLEIGASRLSAPSLFFLRRGASVEVTCYAEEEAPSLKAFCERICQEHGLPIPPVRLHDAFAATAQTYDLIIMKGVLGGLDRQHKLDVFAKAVERCLGNLSEDGVLVVLDKGWCSPAHNLLLQRFGDAGGNNWHYFSHRELASLSGRANPPDVIWKGFASAGTMPSRALQRLTDWLDTRLFNRFLTRRGTVFAALYRKSPIPNTKDHEANSVHGQPADTGSQVS</sequence>
<protein>
    <recommendedName>
        <fullName evidence="4">Class I SAM-dependent methyltransferase</fullName>
    </recommendedName>
</protein>
<dbReference type="Proteomes" id="UP001179361">
    <property type="component" value="Unassembled WGS sequence"/>
</dbReference>